<evidence type="ECO:0000313" key="2">
    <source>
        <dbReference type="EMBL" id="GCE44952.1"/>
    </source>
</evidence>
<reference evidence="2 3" key="1">
    <citation type="submission" date="2018-11" db="EMBL/GenBank/DDBJ databases">
        <title>Microbial catabolism of amino acid.</title>
        <authorList>
            <person name="Hibi M."/>
            <person name="Ogawa J."/>
        </authorList>
    </citation>
    <scope>NUCLEOTIDE SEQUENCE [LARGE SCALE GENOMIC DNA]</scope>
    <source>
        <strain evidence="2 3">C31-06</strain>
    </source>
</reference>
<sequence length="39" mass="4057">MYTTAGPGRGVSIAHPVGRSKAHAQEYLDEAAGMRTTPA</sequence>
<keyword evidence="3" id="KW-1185">Reference proteome</keyword>
<proteinExistence type="predicted"/>
<accession>A0A402CML4</accession>
<organism evidence="2 3">
    <name type="scientific">Rhodococcus wratislaviensis</name>
    <name type="common">Tsukamurella wratislaviensis</name>
    <dbReference type="NCBI Taxonomy" id="44752"/>
    <lineage>
        <taxon>Bacteria</taxon>
        <taxon>Bacillati</taxon>
        <taxon>Actinomycetota</taxon>
        <taxon>Actinomycetes</taxon>
        <taxon>Mycobacteriales</taxon>
        <taxon>Nocardiaceae</taxon>
        <taxon>Rhodococcus</taxon>
    </lineage>
</organism>
<dbReference type="Proteomes" id="UP000287519">
    <property type="component" value="Unassembled WGS sequence"/>
</dbReference>
<gene>
    <name evidence="2" type="ORF">Rhow_000713</name>
</gene>
<evidence type="ECO:0000256" key="1">
    <source>
        <dbReference type="SAM" id="MobiDB-lite"/>
    </source>
</evidence>
<protein>
    <submittedName>
        <fullName evidence="2">Uncharacterized protein</fullName>
    </submittedName>
</protein>
<feature type="region of interest" description="Disordered" evidence="1">
    <location>
        <begin position="1"/>
        <end position="39"/>
    </location>
</feature>
<dbReference type="AlphaFoldDB" id="A0A402CML4"/>
<dbReference type="EMBL" id="BHYM01000127">
    <property type="protein sequence ID" value="GCE44952.1"/>
    <property type="molecule type" value="Genomic_DNA"/>
</dbReference>
<name>A0A402CML4_RHOWR</name>
<comment type="caution">
    <text evidence="2">The sequence shown here is derived from an EMBL/GenBank/DDBJ whole genome shotgun (WGS) entry which is preliminary data.</text>
</comment>
<evidence type="ECO:0000313" key="3">
    <source>
        <dbReference type="Proteomes" id="UP000287519"/>
    </source>
</evidence>